<keyword evidence="2" id="KW-0808">Transferase</keyword>
<sequence>MERAELRRAVEAARATVSGLGLPVGEVVVVHNSDRVALRLVPCEVLARVAPGRDVAEAEFEVDVARRLTAVGAPVGGLDPRAGARVYARDSFAITLWTYHEPVAPEVGPAGHADALLRHHAALRRAELDAPHFTDRIGRALDVVADPRQSPDLPDDGRKLLTATLGAPATGTAREQLLHGEPHPGNLLATRQGPLFVDLNTCCRGPVEFDLAHAPEEADAFYPGADPALIRRYRAVNWAMFAAWRWRRDDQMPDRDRRRAEALDRVRAALDRC</sequence>
<dbReference type="Gene3D" id="1.10.510.10">
    <property type="entry name" value="Transferase(Phosphotransferase) domain 1"/>
    <property type="match status" value="1"/>
</dbReference>
<dbReference type="AlphaFoldDB" id="A0A2T0SFB0"/>
<dbReference type="InterPro" id="IPR002575">
    <property type="entry name" value="Aminoglycoside_PTrfase"/>
</dbReference>
<name>A0A2T0SFB0_9ACTN</name>
<evidence type="ECO:0000259" key="1">
    <source>
        <dbReference type="Pfam" id="PF01636"/>
    </source>
</evidence>
<accession>A0A2T0SFB0</accession>
<dbReference type="Proteomes" id="UP000239209">
    <property type="component" value="Unassembled WGS sequence"/>
</dbReference>
<dbReference type="InterPro" id="IPR011009">
    <property type="entry name" value="Kinase-like_dom_sf"/>
</dbReference>
<dbReference type="GO" id="GO:0016740">
    <property type="term" value="F:transferase activity"/>
    <property type="evidence" value="ECO:0007669"/>
    <property type="project" value="UniProtKB-KW"/>
</dbReference>
<reference evidence="2 3" key="1">
    <citation type="submission" date="2018-03" db="EMBL/GenBank/DDBJ databases">
        <title>Genomic Encyclopedia of Archaeal and Bacterial Type Strains, Phase II (KMG-II): from individual species to whole genera.</title>
        <authorList>
            <person name="Goeker M."/>
        </authorList>
    </citation>
    <scope>NUCLEOTIDE SEQUENCE [LARGE SCALE GENOMIC DNA]</scope>
    <source>
        <strain evidence="2 3">DSM 45348</strain>
    </source>
</reference>
<comment type="caution">
    <text evidence="2">The sequence shown here is derived from an EMBL/GenBank/DDBJ whole genome shotgun (WGS) entry which is preliminary data.</text>
</comment>
<dbReference type="RefSeq" id="WP_106125318.1">
    <property type="nucleotide sequence ID" value="NZ_PVZG01000002.1"/>
</dbReference>
<proteinExistence type="predicted"/>
<keyword evidence="3" id="KW-1185">Reference proteome</keyword>
<protein>
    <submittedName>
        <fullName evidence="2">Phosphotransferase family enzyme</fullName>
    </submittedName>
</protein>
<evidence type="ECO:0000313" key="3">
    <source>
        <dbReference type="Proteomes" id="UP000239209"/>
    </source>
</evidence>
<feature type="domain" description="Aminoglycoside phosphotransferase" evidence="1">
    <location>
        <begin position="45"/>
        <end position="236"/>
    </location>
</feature>
<organism evidence="2 3">
    <name type="scientific">Pseudosporangium ferrugineum</name>
    <dbReference type="NCBI Taxonomy" id="439699"/>
    <lineage>
        <taxon>Bacteria</taxon>
        <taxon>Bacillati</taxon>
        <taxon>Actinomycetota</taxon>
        <taxon>Actinomycetes</taxon>
        <taxon>Micromonosporales</taxon>
        <taxon>Micromonosporaceae</taxon>
        <taxon>Pseudosporangium</taxon>
    </lineage>
</organism>
<evidence type="ECO:0000313" key="2">
    <source>
        <dbReference type="EMBL" id="PRY32106.1"/>
    </source>
</evidence>
<dbReference type="EMBL" id="PVZG01000002">
    <property type="protein sequence ID" value="PRY32106.1"/>
    <property type="molecule type" value="Genomic_DNA"/>
</dbReference>
<dbReference type="SUPFAM" id="SSF56112">
    <property type="entry name" value="Protein kinase-like (PK-like)"/>
    <property type="match status" value="1"/>
</dbReference>
<dbReference type="OrthoDB" id="115252at2"/>
<gene>
    <name evidence="2" type="ORF">CLV70_102317</name>
</gene>
<dbReference type="Pfam" id="PF01636">
    <property type="entry name" value="APH"/>
    <property type="match status" value="1"/>
</dbReference>